<dbReference type="Gene3D" id="3.40.50.1980">
    <property type="entry name" value="Nitrogenase molybdenum iron protein domain"/>
    <property type="match status" value="2"/>
</dbReference>
<proteinExistence type="inferred from homology"/>
<evidence type="ECO:0000256" key="4">
    <source>
        <dbReference type="ARBA" id="ARBA00022729"/>
    </source>
</evidence>
<keyword evidence="5" id="KW-0864">Zinc transport</keyword>
<dbReference type="Proteomes" id="UP000051497">
    <property type="component" value="Unassembled WGS sequence"/>
</dbReference>
<keyword evidence="3" id="KW-0813">Transport</keyword>
<sequence length="317" mass="35573">MTRLLNRFFFVLCCFCALSTNVLATVPHVTVTLKPIHSLVASVMEGIGEPTLILPDGASPHTFMLKPSTLKTLAGADLIIWVGPSLETFMVKPLSSLKPQYGFIEIDKLDNIIKLPLREGREWEHHDAEDSHEHDHHHDHGDFDPHLWLSINNAKAIVTTTANRLAQIDPQNAKQYQANAQKTLQQLQALKKTLQAQLANVQSEPFLVYHDGYQYFEKEFDLHGAGTMVLNPHLPLSANGLAHIKALIQDRGVKCVFKETEFSEKMIENSLGALPIQIRELDPLGVHFSKGPKLYEQTLLQIGNTMQECLSSKNTYK</sequence>
<comment type="caution">
    <text evidence="8">The sequence shown here is derived from an EMBL/GenBank/DDBJ whole genome shotgun (WGS) entry which is preliminary data.</text>
</comment>
<accession>A0A0Q9YJX4</accession>
<evidence type="ECO:0000256" key="2">
    <source>
        <dbReference type="ARBA" id="ARBA00015915"/>
    </source>
</evidence>
<evidence type="ECO:0000256" key="3">
    <source>
        <dbReference type="ARBA" id="ARBA00022448"/>
    </source>
</evidence>
<feature type="chain" id="PRO_5043129676" description="High-affinity zinc uptake system protein ZnuA" evidence="7">
    <location>
        <begin position="25"/>
        <end position="317"/>
    </location>
</feature>
<reference evidence="8" key="1">
    <citation type="submission" date="2015-09" db="EMBL/GenBank/DDBJ databases">
        <title>Draft Genome Sequences of Two Novel Amoeba-resistant Intranuclear Bacteria, Candidatus Berkiella cookevillensis and Candidatus Berkiella aquae.</title>
        <authorList>
            <person name="Mehari Y.T."/>
            <person name="Arivett B.A."/>
            <person name="Farone A.L."/>
            <person name="Gunderson J.H."/>
            <person name="Farone M.B."/>
        </authorList>
    </citation>
    <scope>NUCLEOTIDE SEQUENCE [LARGE SCALE GENOMIC DNA]</scope>
    <source>
        <strain evidence="8">HT99</strain>
    </source>
</reference>
<dbReference type="PANTHER" id="PTHR42953:SF3">
    <property type="entry name" value="HIGH-AFFINITY ZINC UPTAKE SYSTEM PROTEIN ZNUA"/>
    <property type="match status" value="1"/>
</dbReference>
<keyword evidence="4 7" id="KW-0732">Signal</keyword>
<dbReference type="SUPFAM" id="SSF53807">
    <property type="entry name" value="Helical backbone' metal receptor"/>
    <property type="match status" value="1"/>
</dbReference>
<evidence type="ECO:0000256" key="7">
    <source>
        <dbReference type="SAM" id="SignalP"/>
    </source>
</evidence>
<name>A0A0Q9YJX4_9GAMM</name>
<dbReference type="GO" id="GO:0046872">
    <property type="term" value="F:metal ion binding"/>
    <property type="evidence" value="ECO:0007669"/>
    <property type="project" value="InterPro"/>
</dbReference>
<dbReference type="GO" id="GO:0006829">
    <property type="term" value="P:zinc ion transport"/>
    <property type="evidence" value="ECO:0007669"/>
    <property type="project" value="UniProtKB-KW"/>
</dbReference>
<protein>
    <recommendedName>
        <fullName evidence="2">High-affinity zinc uptake system protein ZnuA</fullName>
    </recommendedName>
</protein>
<dbReference type="EMBL" id="LKAJ01000007">
    <property type="protein sequence ID" value="KRG20975.1"/>
    <property type="molecule type" value="Genomic_DNA"/>
</dbReference>
<gene>
    <name evidence="8" type="primary">znuA</name>
    <name evidence="9" type="ORF">HT99x_001375</name>
    <name evidence="8" type="ORF">HT99x_01895</name>
</gene>
<dbReference type="InterPro" id="IPR050492">
    <property type="entry name" value="Bact_metal-bind_prot9"/>
</dbReference>
<evidence type="ECO:0000256" key="5">
    <source>
        <dbReference type="ARBA" id="ARBA00022906"/>
    </source>
</evidence>
<dbReference type="RefSeq" id="WP_075066518.1">
    <property type="nucleotide sequence ID" value="NZ_LKAJ02000001.1"/>
</dbReference>
<dbReference type="AlphaFoldDB" id="A0A0Q9YJX4"/>
<keyword evidence="5" id="KW-0406">Ion transport</keyword>
<evidence type="ECO:0000256" key="1">
    <source>
        <dbReference type="ARBA" id="ARBA00011028"/>
    </source>
</evidence>
<dbReference type="STRING" id="295108.HT99x_01895"/>
<evidence type="ECO:0000313" key="8">
    <source>
        <dbReference type="EMBL" id="KRG20975.1"/>
    </source>
</evidence>
<dbReference type="PANTHER" id="PTHR42953">
    <property type="entry name" value="HIGH-AFFINITY ZINC UPTAKE SYSTEM PROTEIN ZNUA-RELATED"/>
    <property type="match status" value="1"/>
</dbReference>
<evidence type="ECO:0000313" key="9">
    <source>
        <dbReference type="EMBL" id="MCS5710071.1"/>
    </source>
</evidence>
<feature type="coiled-coil region" evidence="6">
    <location>
        <begin position="173"/>
        <end position="204"/>
    </location>
</feature>
<evidence type="ECO:0000313" key="10">
    <source>
        <dbReference type="Proteomes" id="UP000051497"/>
    </source>
</evidence>
<reference evidence="9" key="3">
    <citation type="submission" date="2021-06" db="EMBL/GenBank/DDBJ databases">
        <title>Genomic Description and Analysis of Intracellular Bacteria, Candidatus Berkiella cookevillensis and Candidatus Berkiella aquae.</title>
        <authorList>
            <person name="Kidane D.T."/>
            <person name="Mehari Y.T."/>
            <person name="Rice F.C."/>
            <person name="Arivett B.A."/>
            <person name="Farone A.L."/>
            <person name="Berk S.G."/>
            <person name="Farone M.B."/>
        </authorList>
    </citation>
    <scope>NUCLEOTIDE SEQUENCE</scope>
    <source>
        <strain evidence="9">HT99</strain>
    </source>
</reference>
<feature type="signal peptide" evidence="7">
    <location>
        <begin position="1"/>
        <end position="24"/>
    </location>
</feature>
<comment type="similarity">
    <text evidence="1">Belongs to the bacterial solute-binding protein 9 family.</text>
</comment>
<dbReference type="Pfam" id="PF01297">
    <property type="entry name" value="ZnuA"/>
    <property type="match status" value="1"/>
</dbReference>
<keyword evidence="6" id="KW-0175">Coiled coil</keyword>
<dbReference type="InterPro" id="IPR006127">
    <property type="entry name" value="ZnuA-like"/>
</dbReference>
<keyword evidence="5" id="KW-0862">Zinc</keyword>
<keyword evidence="10" id="KW-1185">Reference proteome</keyword>
<dbReference type="OrthoDB" id="9793396at2"/>
<reference evidence="9" key="2">
    <citation type="journal article" date="2016" name="Genome Announc.">
        <title>Draft Genome Sequences of Two Novel Amoeba-Resistant Intranuclear Bacteria, 'Candidatus Berkiella cookevillensis' and 'Candidatus Berkiella aquae'.</title>
        <authorList>
            <person name="Mehari Y.T."/>
            <person name="Arivett B.A."/>
            <person name="Farone A.L."/>
            <person name="Gunderson J.H."/>
            <person name="Farone M.B."/>
        </authorList>
    </citation>
    <scope>NUCLEOTIDE SEQUENCE</scope>
    <source>
        <strain evidence="9">HT99</strain>
    </source>
</reference>
<organism evidence="8">
    <name type="scientific">Candidatus Berkiella aquae</name>
    <dbReference type="NCBI Taxonomy" id="295108"/>
    <lineage>
        <taxon>Bacteria</taxon>
        <taxon>Pseudomonadati</taxon>
        <taxon>Pseudomonadota</taxon>
        <taxon>Gammaproteobacteria</taxon>
        <taxon>Candidatus Berkiellales</taxon>
        <taxon>Candidatus Berkiellaceae</taxon>
        <taxon>Candidatus Berkiella</taxon>
    </lineage>
</organism>
<dbReference type="EMBL" id="LKAJ02000001">
    <property type="protein sequence ID" value="MCS5710071.1"/>
    <property type="molecule type" value="Genomic_DNA"/>
</dbReference>
<evidence type="ECO:0000256" key="6">
    <source>
        <dbReference type="SAM" id="Coils"/>
    </source>
</evidence>